<dbReference type="InterPro" id="IPR038479">
    <property type="entry name" value="Transthyretin-like_sf"/>
</dbReference>
<proteinExistence type="inferred from homology"/>
<dbReference type="AlphaFoldDB" id="A0AAN8ESP9"/>
<evidence type="ECO:0000256" key="4">
    <source>
        <dbReference type="ARBA" id="ARBA00022729"/>
    </source>
</evidence>
<dbReference type="GO" id="GO:0005576">
    <property type="term" value="C:extracellular region"/>
    <property type="evidence" value="ECO:0007669"/>
    <property type="project" value="UniProtKB-SubCell"/>
</dbReference>
<evidence type="ECO:0000256" key="5">
    <source>
        <dbReference type="SAM" id="SignalP"/>
    </source>
</evidence>
<comment type="subcellular location">
    <subcellularLocation>
        <location evidence="1">Secreted</location>
    </subcellularLocation>
</comment>
<dbReference type="GO" id="GO:0009986">
    <property type="term" value="C:cell surface"/>
    <property type="evidence" value="ECO:0007669"/>
    <property type="project" value="InterPro"/>
</dbReference>
<comment type="caution">
    <text evidence="6">The sequence shown here is derived from an EMBL/GenBank/DDBJ whole genome shotgun (WGS) entry which is preliminary data.</text>
</comment>
<dbReference type="EMBL" id="WIXE01024880">
    <property type="protein sequence ID" value="KAK5965197.1"/>
    <property type="molecule type" value="Genomic_DNA"/>
</dbReference>
<dbReference type="Gene3D" id="2.60.40.3330">
    <property type="match status" value="1"/>
</dbReference>
<evidence type="ECO:0000256" key="2">
    <source>
        <dbReference type="ARBA" id="ARBA00010112"/>
    </source>
</evidence>
<keyword evidence="3" id="KW-0964">Secreted</keyword>
<keyword evidence="4 5" id="KW-0732">Signal</keyword>
<organism evidence="6 7">
    <name type="scientific">Trichostrongylus colubriformis</name>
    <name type="common">Black scour worm</name>
    <dbReference type="NCBI Taxonomy" id="6319"/>
    <lineage>
        <taxon>Eukaryota</taxon>
        <taxon>Metazoa</taxon>
        <taxon>Ecdysozoa</taxon>
        <taxon>Nematoda</taxon>
        <taxon>Chromadorea</taxon>
        <taxon>Rhabditida</taxon>
        <taxon>Rhabditina</taxon>
        <taxon>Rhabditomorpha</taxon>
        <taxon>Strongyloidea</taxon>
        <taxon>Trichostrongylidae</taxon>
        <taxon>Trichostrongylus</taxon>
    </lineage>
</organism>
<reference evidence="6 7" key="1">
    <citation type="submission" date="2019-10" db="EMBL/GenBank/DDBJ databases">
        <title>Assembly and Annotation for the nematode Trichostrongylus colubriformis.</title>
        <authorList>
            <person name="Martin J."/>
        </authorList>
    </citation>
    <scope>NUCLEOTIDE SEQUENCE [LARGE SCALE GENOMIC DNA]</scope>
    <source>
        <strain evidence="6">G859</strain>
        <tissue evidence="6">Whole worm</tissue>
    </source>
</reference>
<evidence type="ECO:0000256" key="3">
    <source>
        <dbReference type="ARBA" id="ARBA00022525"/>
    </source>
</evidence>
<protein>
    <recommendedName>
        <fullName evidence="8">Transthyretin-like family protein</fullName>
    </recommendedName>
</protein>
<comment type="similarity">
    <text evidence="2">Belongs to the nematode transthyretin-like family.</text>
</comment>
<evidence type="ECO:0000313" key="7">
    <source>
        <dbReference type="Proteomes" id="UP001331761"/>
    </source>
</evidence>
<evidence type="ECO:0000313" key="6">
    <source>
        <dbReference type="EMBL" id="KAK5965197.1"/>
    </source>
</evidence>
<evidence type="ECO:0000256" key="1">
    <source>
        <dbReference type="ARBA" id="ARBA00004613"/>
    </source>
</evidence>
<feature type="signal peptide" evidence="5">
    <location>
        <begin position="1"/>
        <end position="18"/>
    </location>
</feature>
<feature type="chain" id="PRO_5042864532" description="Transthyretin-like family protein" evidence="5">
    <location>
        <begin position="19"/>
        <end position="143"/>
    </location>
</feature>
<dbReference type="PANTHER" id="PTHR21700">
    <property type="entry name" value="TRANSTHYRETIN-LIKE FAMILY PROTEIN-RELATED"/>
    <property type="match status" value="1"/>
</dbReference>
<name>A0AAN8ESP9_TRICO</name>
<sequence>MYALTVIIAFSLLPSCGGLFGIFGTRQQVTIKGEVDCYGKPAAGVKLLLLAKRWIFTSELDKKVTNNTGKFVLNGTTTSLWPLQPRIIIHHKCNRHGTKKCALHTLLHVPRDNVTVKGNIQRIFLDYGKIPLESLLLHTVCAR</sequence>
<accession>A0AAN8ESP9</accession>
<dbReference type="Proteomes" id="UP001331761">
    <property type="component" value="Unassembled WGS sequence"/>
</dbReference>
<evidence type="ECO:0008006" key="8">
    <source>
        <dbReference type="Google" id="ProtNLM"/>
    </source>
</evidence>
<dbReference type="Pfam" id="PF01060">
    <property type="entry name" value="TTR-52"/>
    <property type="match status" value="1"/>
</dbReference>
<keyword evidence="7" id="KW-1185">Reference proteome</keyword>
<gene>
    <name evidence="6" type="ORF">GCK32_009819</name>
</gene>
<dbReference type="PANTHER" id="PTHR21700:SF24">
    <property type="entry name" value="TRANSTHYRETIN-LIKE FAMILY PROTEIN"/>
    <property type="match status" value="1"/>
</dbReference>
<dbReference type="InterPro" id="IPR001534">
    <property type="entry name" value="Transthyretin-like"/>
</dbReference>